<dbReference type="InterPro" id="IPR005804">
    <property type="entry name" value="FA_desaturase_dom"/>
</dbReference>
<feature type="transmembrane region" description="Helical" evidence="12">
    <location>
        <begin position="243"/>
        <end position="261"/>
    </location>
</feature>
<dbReference type="InterPro" id="IPR001199">
    <property type="entry name" value="Cyt_B5-like_heme/steroid-bd"/>
</dbReference>
<feature type="domain" description="Cytochrome b5 heme-binding" evidence="13">
    <location>
        <begin position="3"/>
        <end position="78"/>
    </location>
</feature>
<comment type="similarity">
    <text evidence="3">Belongs to the fatty acid desaturase type 1 family.</text>
</comment>
<comment type="pathway">
    <text evidence="2">Lipid metabolism.</text>
</comment>
<keyword evidence="4" id="KW-0349">Heme</keyword>
<dbReference type="GO" id="GO:0016717">
    <property type="term" value="F:oxidoreductase activity, acting on paired donors, with oxidation of a pair of donors resulting in the reduction of molecular oxygen to two molecules of water"/>
    <property type="evidence" value="ECO:0007669"/>
    <property type="project" value="UniProtKB-ARBA"/>
</dbReference>
<comment type="caution">
    <text evidence="14">The sequence shown here is derived from an EMBL/GenBank/DDBJ whole genome shotgun (WGS) entry which is preliminary data.</text>
</comment>
<dbReference type="Proteomes" id="UP000708148">
    <property type="component" value="Unassembled WGS sequence"/>
</dbReference>
<keyword evidence="7 12" id="KW-1133">Transmembrane helix</keyword>
<evidence type="ECO:0000256" key="11">
    <source>
        <dbReference type="ARBA" id="ARBA00023136"/>
    </source>
</evidence>
<reference evidence="14" key="1">
    <citation type="submission" date="2020-12" db="EMBL/GenBank/DDBJ databases">
        <authorList>
            <person name="Iha C."/>
        </authorList>
    </citation>
    <scope>NUCLEOTIDE SEQUENCE</scope>
</reference>
<dbReference type="Gene3D" id="3.10.120.10">
    <property type="entry name" value="Cytochrome b5-like heme/steroid binding domain"/>
    <property type="match status" value="1"/>
</dbReference>
<keyword evidence="6" id="KW-0479">Metal-binding</keyword>
<keyword evidence="5 12" id="KW-0812">Transmembrane</keyword>
<accession>A0A8S1IXR7</accession>
<evidence type="ECO:0000256" key="2">
    <source>
        <dbReference type="ARBA" id="ARBA00005189"/>
    </source>
</evidence>
<dbReference type="Pfam" id="PF00173">
    <property type="entry name" value="Cyt-b5"/>
    <property type="match status" value="1"/>
</dbReference>
<name>A0A8S1IXR7_9CHLO</name>
<gene>
    <name evidence="14" type="ORF">OSTQU699_LOCUS3919</name>
</gene>
<dbReference type="GO" id="GO:0006629">
    <property type="term" value="P:lipid metabolic process"/>
    <property type="evidence" value="ECO:0007669"/>
    <property type="project" value="UniProtKB-KW"/>
</dbReference>
<keyword evidence="8" id="KW-0560">Oxidoreductase</keyword>
<keyword evidence="10" id="KW-0443">Lipid metabolism</keyword>
<evidence type="ECO:0000256" key="3">
    <source>
        <dbReference type="ARBA" id="ARBA00009295"/>
    </source>
</evidence>
<dbReference type="SUPFAM" id="SSF55856">
    <property type="entry name" value="Cytochrome b5-like heme/steroid binding domain"/>
    <property type="match status" value="1"/>
</dbReference>
<dbReference type="GO" id="GO:0016020">
    <property type="term" value="C:membrane"/>
    <property type="evidence" value="ECO:0007669"/>
    <property type="project" value="UniProtKB-SubCell"/>
</dbReference>
<dbReference type="PIRSF" id="PIRSF015921">
    <property type="entry name" value="FA_sphinglp_des"/>
    <property type="match status" value="1"/>
</dbReference>
<keyword evidence="11 12" id="KW-0472">Membrane</keyword>
<evidence type="ECO:0000313" key="15">
    <source>
        <dbReference type="Proteomes" id="UP000708148"/>
    </source>
</evidence>
<evidence type="ECO:0000256" key="12">
    <source>
        <dbReference type="SAM" id="Phobius"/>
    </source>
</evidence>
<feature type="transmembrane region" description="Helical" evidence="12">
    <location>
        <begin position="281"/>
        <end position="301"/>
    </location>
</feature>
<dbReference type="InterPro" id="IPR012171">
    <property type="entry name" value="Fatty_acid_desaturase"/>
</dbReference>
<evidence type="ECO:0000256" key="1">
    <source>
        <dbReference type="ARBA" id="ARBA00004141"/>
    </source>
</evidence>
<comment type="subcellular location">
    <subcellularLocation>
        <location evidence="1">Membrane</location>
        <topology evidence="1">Multi-pass membrane protein</topology>
    </subcellularLocation>
</comment>
<feature type="transmembrane region" description="Helical" evidence="12">
    <location>
        <begin position="118"/>
        <end position="146"/>
    </location>
</feature>
<keyword evidence="9" id="KW-0408">Iron</keyword>
<dbReference type="Pfam" id="PF00487">
    <property type="entry name" value="FA_desaturase"/>
    <property type="match status" value="1"/>
</dbReference>
<proteinExistence type="inferred from homology"/>
<dbReference type="SMART" id="SM01117">
    <property type="entry name" value="Cyt-b5"/>
    <property type="match status" value="1"/>
</dbReference>
<evidence type="ECO:0000256" key="6">
    <source>
        <dbReference type="ARBA" id="ARBA00022723"/>
    </source>
</evidence>
<dbReference type="EMBL" id="CAJHUC010000850">
    <property type="protein sequence ID" value="CAD7698558.1"/>
    <property type="molecule type" value="Genomic_DNA"/>
</dbReference>
<sequence length="376" mass="42739">MPSRTVSWEELSRHSQPGDLWIAVAGVAYDVSDFGDDHPGGKMVFERSGGRDVTEPFQAYHPDWVAKTMKRFEVGRMESSRRGTLPGPTVMYTKLFAEIKSAGLLETDYGFYVRTGAWLSFLFALAWGLVLSGRWVLGAVTIGIFWQQASFVGHDAGHNSITHNRKTDGNIALVVNAFIGVGMSWWKSSHNIHHILVNSTDCDPDIQHLPLLAPSHNYLQTTHSEYHDFDLVFDGPAKYLVPYQHLTFFPLLLVAKFGMYIHAIRHFMTGGTVFIHKIKEYFVMIFFMCWYLSLAMLVPTWPERVMFVMLSHSIVSILHLQVGLCCLYSEQEIRAILWAFPVLWSETCPIFHPSYVCLSWALPRPTRPLVSNTLGH</sequence>
<organism evidence="14 15">
    <name type="scientific">Ostreobium quekettii</name>
    <dbReference type="NCBI Taxonomy" id="121088"/>
    <lineage>
        <taxon>Eukaryota</taxon>
        <taxon>Viridiplantae</taxon>
        <taxon>Chlorophyta</taxon>
        <taxon>core chlorophytes</taxon>
        <taxon>Ulvophyceae</taxon>
        <taxon>TCBD clade</taxon>
        <taxon>Bryopsidales</taxon>
        <taxon>Ostreobineae</taxon>
        <taxon>Ostreobiaceae</taxon>
        <taxon>Ostreobium</taxon>
    </lineage>
</organism>
<dbReference type="PANTHER" id="PTHR19353:SF30">
    <property type="entry name" value="DELTA 8-(E)-SPHINGOLIPID DESATURASE"/>
    <property type="match status" value="1"/>
</dbReference>
<evidence type="ECO:0000256" key="8">
    <source>
        <dbReference type="ARBA" id="ARBA00023002"/>
    </source>
</evidence>
<feature type="transmembrane region" description="Helical" evidence="12">
    <location>
        <begin position="167"/>
        <end position="186"/>
    </location>
</feature>
<dbReference type="InterPro" id="IPR036400">
    <property type="entry name" value="Cyt_B5-like_heme/steroid_sf"/>
</dbReference>
<dbReference type="PANTHER" id="PTHR19353">
    <property type="entry name" value="FATTY ACID DESATURASE 2"/>
    <property type="match status" value="1"/>
</dbReference>
<dbReference type="AlphaFoldDB" id="A0A8S1IXR7"/>
<protein>
    <recommendedName>
        <fullName evidence="13">Cytochrome b5 heme-binding domain-containing protein</fullName>
    </recommendedName>
</protein>
<evidence type="ECO:0000256" key="9">
    <source>
        <dbReference type="ARBA" id="ARBA00023004"/>
    </source>
</evidence>
<keyword evidence="15" id="KW-1185">Reference proteome</keyword>
<evidence type="ECO:0000256" key="4">
    <source>
        <dbReference type="ARBA" id="ARBA00022617"/>
    </source>
</evidence>
<evidence type="ECO:0000259" key="13">
    <source>
        <dbReference type="PROSITE" id="PS50255"/>
    </source>
</evidence>
<evidence type="ECO:0000313" key="14">
    <source>
        <dbReference type="EMBL" id="CAD7698558.1"/>
    </source>
</evidence>
<dbReference type="PROSITE" id="PS50255">
    <property type="entry name" value="CYTOCHROME_B5_2"/>
    <property type="match status" value="1"/>
</dbReference>
<evidence type="ECO:0000256" key="10">
    <source>
        <dbReference type="ARBA" id="ARBA00023098"/>
    </source>
</evidence>
<dbReference type="OrthoDB" id="505811at2759"/>
<dbReference type="GO" id="GO:0046872">
    <property type="term" value="F:metal ion binding"/>
    <property type="evidence" value="ECO:0007669"/>
    <property type="project" value="UniProtKB-KW"/>
</dbReference>
<evidence type="ECO:0000256" key="7">
    <source>
        <dbReference type="ARBA" id="ARBA00022989"/>
    </source>
</evidence>
<evidence type="ECO:0000256" key="5">
    <source>
        <dbReference type="ARBA" id="ARBA00022692"/>
    </source>
</evidence>